<keyword evidence="8 14" id="KW-0345">HDL</keyword>
<accession>A0AAV1FN81</accession>
<dbReference type="AlphaFoldDB" id="A0AAV1FN81"/>
<keyword evidence="5 14" id="KW-0162">Chylomicron</keyword>
<feature type="signal peptide" evidence="15">
    <location>
        <begin position="1"/>
        <end position="20"/>
    </location>
</feature>
<dbReference type="PANTHER" id="PTHR16566:SF0">
    <property type="entry name" value="APOLIPOPROTEIN C-II"/>
    <property type="match status" value="1"/>
</dbReference>
<name>A0AAV1FN81_XYRNO</name>
<evidence type="ECO:0000256" key="2">
    <source>
        <dbReference type="ARBA" id="ARBA00007221"/>
    </source>
</evidence>
<feature type="chain" id="PRO_5043494395" description="Apolipoprotein C-II" evidence="15">
    <location>
        <begin position="21"/>
        <end position="112"/>
    </location>
</feature>
<comment type="subcellular location">
    <subcellularLocation>
        <location evidence="1 14">Secreted</location>
    </subcellularLocation>
</comment>
<dbReference type="GO" id="GO:0034362">
    <property type="term" value="C:low-density lipoprotein particle"/>
    <property type="evidence" value="ECO:0007669"/>
    <property type="project" value="UniProtKB-UniRule"/>
</dbReference>
<dbReference type="GO" id="GO:0006869">
    <property type="term" value="P:lipid transport"/>
    <property type="evidence" value="ECO:0007669"/>
    <property type="project" value="UniProtKB-UniRule"/>
</dbReference>
<dbReference type="PANTHER" id="PTHR16566">
    <property type="entry name" value="APOLIPOPROTEIN C-II"/>
    <property type="match status" value="1"/>
</dbReference>
<gene>
    <name evidence="16" type="ORF">XNOV1_A018373</name>
</gene>
<protein>
    <recommendedName>
        <fullName evidence="3 14">Apolipoprotein C-II</fullName>
        <shortName evidence="14">Apo-CII</shortName>
        <shortName evidence="14">ApoC-II</shortName>
    </recommendedName>
    <alternativeName>
        <fullName evidence="13 14">Apolipoprotein C2</fullName>
    </alternativeName>
</protein>
<evidence type="ECO:0000256" key="11">
    <source>
        <dbReference type="ARBA" id="ARBA00023098"/>
    </source>
</evidence>
<reference evidence="16" key="1">
    <citation type="submission" date="2023-08" db="EMBL/GenBank/DDBJ databases">
        <authorList>
            <person name="Alioto T."/>
            <person name="Alioto T."/>
            <person name="Gomez Garrido J."/>
        </authorList>
    </citation>
    <scope>NUCLEOTIDE SEQUENCE</scope>
</reference>
<keyword evidence="17" id="KW-1185">Reference proteome</keyword>
<evidence type="ECO:0000313" key="16">
    <source>
        <dbReference type="EMBL" id="CAJ1062667.1"/>
    </source>
</evidence>
<dbReference type="GO" id="GO:0034364">
    <property type="term" value="C:high-density lipoprotein particle"/>
    <property type="evidence" value="ECO:0007669"/>
    <property type="project" value="UniProtKB-KW"/>
</dbReference>
<evidence type="ECO:0000313" key="17">
    <source>
        <dbReference type="Proteomes" id="UP001178508"/>
    </source>
</evidence>
<evidence type="ECO:0000256" key="6">
    <source>
        <dbReference type="ARBA" id="ARBA00022525"/>
    </source>
</evidence>
<keyword evidence="9 14" id="KW-0442">Lipid degradation</keyword>
<evidence type="ECO:0000256" key="14">
    <source>
        <dbReference type="RuleBase" id="RU368054"/>
    </source>
</evidence>
<evidence type="ECO:0000256" key="9">
    <source>
        <dbReference type="ARBA" id="ARBA00022963"/>
    </source>
</evidence>
<dbReference type="GO" id="GO:0034361">
    <property type="term" value="C:very-low-density lipoprotein particle"/>
    <property type="evidence" value="ECO:0007669"/>
    <property type="project" value="UniProtKB-UniRule"/>
</dbReference>
<dbReference type="Pfam" id="PF05355">
    <property type="entry name" value="Apo-CII"/>
    <property type="match status" value="1"/>
</dbReference>
<dbReference type="InterPro" id="IPR008019">
    <property type="entry name" value="Apo-CII"/>
</dbReference>
<evidence type="ECO:0000256" key="3">
    <source>
        <dbReference type="ARBA" id="ARBA00013947"/>
    </source>
</evidence>
<keyword evidence="14 15" id="KW-0732">Signal</keyword>
<evidence type="ECO:0000256" key="10">
    <source>
        <dbReference type="ARBA" id="ARBA00023055"/>
    </source>
</evidence>
<dbReference type="Proteomes" id="UP001178508">
    <property type="component" value="Chromosome 8"/>
</dbReference>
<evidence type="ECO:0000256" key="8">
    <source>
        <dbReference type="ARBA" id="ARBA00022850"/>
    </source>
</evidence>
<keyword evidence="11 14" id="KW-0443">Lipid metabolism</keyword>
<evidence type="ECO:0000256" key="4">
    <source>
        <dbReference type="ARBA" id="ARBA00022448"/>
    </source>
</evidence>
<dbReference type="GO" id="GO:0043274">
    <property type="term" value="F:phospholipase binding"/>
    <property type="evidence" value="ECO:0007669"/>
    <property type="project" value="TreeGrafter"/>
</dbReference>
<keyword evidence="6 14" id="KW-0964">Secreted</keyword>
<evidence type="ECO:0000256" key="5">
    <source>
        <dbReference type="ARBA" id="ARBA00022513"/>
    </source>
</evidence>
<sequence>MNKLLVITVLVALLSLNAESFRMPRQAVEDVEPPVKAEEAVEEEKGTLTKFTDGVKSYYNSAVNTATGYLDSIRGLKLEEKVKNIYTDTATAVNTYAGIVNDQLYHTFYSQQ</sequence>
<keyword evidence="10 14" id="KW-0445">Lipid transport</keyword>
<dbReference type="GO" id="GO:0016042">
    <property type="term" value="P:lipid catabolic process"/>
    <property type="evidence" value="ECO:0007669"/>
    <property type="project" value="UniProtKB-UniRule"/>
</dbReference>
<keyword evidence="4 14" id="KW-0813">Transport</keyword>
<evidence type="ECO:0000256" key="13">
    <source>
        <dbReference type="ARBA" id="ARBA00031176"/>
    </source>
</evidence>
<comment type="similarity">
    <text evidence="2 14">Belongs to the apolipoprotein C2 family.</text>
</comment>
<organism evidence="16 17">
    <name type="scientific">Xyrichtys novacula</name>
    <name type="common">Pearly razorfish</name>
    <name type="synonym">Hemipteronotus novacula</name>
    <dbReference type="NCBI Taxonomy" id="13765"/>
    <lineage>
        <taxon>Eukaryota</taxon>
        <taxon>Metazoa</taxon>
        <taxon>Chordata</taxon>
        <taxon>Craniata</taxon>
        <taxon>Vertebrata</taxon>
        <taxon>Euteleostomi</taxon>
        <taxon>Actinopterygii</taxon>
        <taxon>Neopterygii</taxon>
        <taxon>Teleostei</taxon>
        <taxon>Neoteleostei</taxon>
        <taxon>Acanthomorphata</taxon>
        <taxon>Eupercaria</taxon>
        <taxon>Labriformes</taxon>
        <taxon>Labridae</taxon>
        <taxon>Xyrichtys</taxon>
    </lineage>
</organism>
<evidence type="ECO:0000256" key="7">
    <source>
        <dbReference type="ARBA" id="ARBA00022710"/>
    </source>
</evidence>
<dbReference type="GO" id="GO:0060697">
    <property type="term" value="P:positive regulation of phospholipid catabolic process"/>
    <property type="evidence" value="ECO:0007669"/>
    <property type="project" value="TreeGrafter"/>
</dbReference>
<evidence type="ECO:0000256" key="1">
    <source>
        <dbReference type="ARBA" id="ARBA00004613"/>
    </source>
</evidence>
<dbReference type="EMBL" id="OY660871">
    <property type="protein sequence ID" value="CAJ1062667.1"/>
    <property type="molecule type" value="Genomic_DNA"/>
</dbReference>
<proteinExistence type="inferred from homology"/>
<comment type="function">
    <text evidence="14">Component of chylomicrons, very low-density lipoproteins (VLDL), low-density lipoproteins (LDL), and high-density lipoproteins (HDL) in plasma. Plays an important role in lipoprotein metabolism as an activator of lipoprotein lipase.</text>
</comment>
<keyword evidence="12 14" id="KW-0850">VLDL</keyword>
<dbReference type="InterPro" id="IPR023121">
    <property type="entry name" value="ApoC-II_dom_sf"/>
</dbReference>
<dbReference type="GO" id="GO:0042627">
    <property type="term" value="C:chylomicron"/>
    <property type="evidence" value="ECO:0007669"/>
    <property type="project" value="UniProtKB-UniRule"/>
</dbReference>
<evidence type="ECO:0000256" key="12">
    <source>
        <dbReference type="ARBA" id="ARBA00023313"/>
    </source>
</evidence>
<dbReference type="GO" id="GO:0016004">
    <property type="term" value="F:phospholipase activator activity"/>
    <property type="evidence" value="ECO:0007669"/>
    <property type="project" value="TreeGrafter"/>
</dbReference>
<evidence type="ECO:0000256" key="15">
    <source>
        <dbReference type="SAM" id="SignalP"/>
    </source>
</evidence>
<dbReference type="Gene3D" id="1.10.1440.10">
    <property type="entry name" value="Apolipoprotein C-II"/>
    <property type="match status" value="1"/>
</dbReference>
<keyword evidence="7 14" id="KW-0427">LDL</keyword>